<comment type="subcellular location">
    <subcellularLocation>
        <location evidence="5">Cytoplasm</location>
    </subcellularLocation>
</comment>
<protein>
    <recommendedName>
        <fullName evidence="5">Ribosomal RNA large subunit methyltransferase H</fullName>
        <ecNumber evidence="5">2.1.1.177</ecNumber>
    </recommendedName>
    <alternativeName>
        <fullName evidence="5">23S rRNA (pseudouridine1915-N3)-methyltransferase</fullName>
    </alternativeName>
    <alternativeName>
        <fullName evidence="5">23S rRNA m3Psi1915 methyltransferase</fullName>
    </alternativeName>
    <alternativeName>
        <fullName evidence="5">rRNA (pseudouridine-N3-)-methyltransferase RlmH</fullName>
    </alternativeName>
</protein>
<dbReference type="PIRSF" id="PIRSF004505">
    <property type="entry name" value="MT_bac"/>
    <property type="match status" value="1"/>
</dbReference>
<comment type="similarity">
    <text evidence="4 5">Belongs to the RNA methyltransferase RlmH family.</text>
</comment>
<dbReference type="Proteomes" id="UP000037685">
    <property type="component" value="Unassembled WGS sequence"/>
</dbReference>
<dbReference type="EC" id="2.1.1.177" evidence="5"/>
<evidence type="ECO:0000313" key="7">
    <source>
        <dbReference type="Proteomes" id="UP000037685"/>
    </source>
</evidence>
<evidence type="ECO:0000256" key="5">
    <source>
        <dbReference type="HAMAP-Rule" id="MF_00658"/>
    </source>
</evidence>
<dbReference type="InterPro" id="IPR029028">
    <property type="entry name" value="Alpha/beta_knot_MTases"/>
</dbReference>
<feature type="binding site" evidence="5">
    <location>
        <position position="85"/>
    </location>
    <ligand>
        <name>S-adenosyl-L-methionine</name>
        <dbReference type="ChEBI" id="CHEBI:59789"/>
    </ligand>
</feature>
<dbReference type="AlphaFoldDB" id="A0A0M9AD70"/>
<dbReference type="GO" id="GO:0005737">
    <property type="term" value="C:cytoplasm"/>
    <property type="evidence" value="ECO:0007669"/>
    <property type="project" value="UniProtKB-SubCell"/>
</dbReference>
<dbReference type="Pfam" id="PF02590">
    <property type="entry name" value="SPOUT_MTase"/>
    <property type="match status" value="1"/>
</dbReference>
<proteinExistence type="inferred from homology"/>
<dbReference type="InterPro" id="IPR029026">
    <property type="entry name" value="tRNA_m1G_MTases_N"/>
</dbReference>
<dbReference type="InterPro" id="IPR003742">
    <property type="entry name" value="RlmH-like"/>
</dbReference>
<evidence type="ECO:0000256" key="1">
    <source>
        <dbReference type="ARBA" id="ARBA00022603"/>
    </source>
</evidence>
<dbReference type="HAMAP" id="MF_00658">
    <property type="entry name" value="23SrRNA_methyltr_H"/>
    <property type="match status" value="1"/>
</dbReference>
<keyword evidence="1 5" id="KW-0489">Methyltransferase</keyword>
<dbReference type="Gene3D" id="3.40.1280.10">
    <property type="match status" value="1"/>
</dbReference>
<gene>
    <name evidence="5 6" type="primary">rlmH</name>
    <name evidence="6" type="ORF">BVI061214_00835</name>
</gene>
<organism evidence="6 7">
    <name type="scientific">Thermus aquaticus</name>
    <dbReference type="NCBI Taxonomy" id="271"/>
    <lineage>
        <taxon>Bacteria</taxon>
        <taxon>Thermotogati</taxon>
        <taxon>Deinococcota</taxon>
        <taxon>Deinococci</taxon>
        <taxon>Thermales</taxon>
        <taxon>Thermaceae</taxon>
        <taxon>Thermus</taxon>
    </lineage>
</organism>
<sequence length="137" mass="15787">MRLRVVAVGRPRLEYARLGVELYGERIRRYAPLELLFVREAKELRPKAEGHRKIVLDERGRLFTTEGLYRFLLGLEGERVAFLVGGAEGHPEALRKEADLLLSLSPLTLQHELALLVLLEQLYRILTLRAGHPYHRP</sequence>
<dbReference type="EMBL" id="LHCI01000106">
    <property type="protein sequence ID" value="KOX89657.1"/>
    <property type="molecule type" value="Genomic_DNA"/>
</dbReference>
<name>A0A0M9AD70_THEAQ</name>
<comment type="subunit">
    <text evidence="5">Homodimer.</text>
</comment>
<keyword evidence="3 5" id="KW-0949">S-adenosyl-L-methionine</keyword>
<evidence type="ECO:0000256" key="3">
    <source>
        <dbReference type="ARBA" id="ARBA00022691"/>
    </source>
</evidence>
<accession>A0A0M9AD70</accession>
<feature type="binding site" evidence="5">
    <location>
        <begin position="104"/>
        <end position="109"/>
    </location>
    <ligand>
        <name>S-adenosyl-L-methionine</name>
        <dbReference type="ChEBI" id="CHEBI:59789"/>
    </ligand>
</feature>
<feature type="binding site" evidence="5">
    <location>
        <position position="56"/>
    </location>
    <ligand>
        <name>S-adenosyl-L-methionine</name>
        <dbReference type="ChEBI" id="CHEBI:59789"/>
    </ligand>
</feature>
<keyword evidence="5" id="KW-0963">Cytoplasm</keyword>
<keyword evidence="5" id="KW-0698">rRNA processing</keyword>
<evidence type="ECO:0000256" key="2">
    <source>
        <dbReference type="ARBA" id="ARBA00022679"/>
    </source>
</evidence>
<comment type="caution">
    <text evidence="6">The sequence shown here is derived from an EMBL/GenBank/DDBJ whole genome shotgun (WGS) entry which is preliminary data.</text>
</comment>
<dbReference type="PANTHER" id="PTHR33603">
    <property type="entry name" value="METHYLTRANSFERASE"/>
    <property type="match status" value="1"/>
</dbReference>
<reference evidence="7" key="1">
    <citation type="submission" date="2015-07" db="EMBL/GenBank/DDBJ databases">
        <authorList>
            <person name="Zylicz-Stachula A."/>
            <person name="Jezewska-Frackowiak J."/>
            <person name="Czajkowska E."/>
            <person name="Skowron P.M."/>
        </authorList>
    </citation>
    <scope>NUCLEOTIDE SEQUENCE [LARGE SCALE GENOMIC DNA]</scope>
    <source>
        <strain evidence="7">ATCC 25104 / DSM 625 / JCM 10724 / NBRC 103206 / NCIMB 11243 / YT-1</strain>
    </source>
</reference>
<dbReference type="GO" id="GO:0070038">
    <property type="term" value="F:rRNA (pseudouridine-N3-)-methyltransferase activity"/>
    <property type="evidence" value="ECO:0007669"/>
    <property type="project" value="UniProtKB-UniRule"/>
</dbReference>
<comment type="function">
    <text evidence="5">Specifically methylates the pseudouridine at position 1915 (m3Psi1915) in 23S rRNA.</text>
</comment>
<dbReference type="PATRIC" id="fig|271.14.peg.911"/>
<dbReference type="RefSeq" id="WP_053767437.1">
    <property type="nucleotide sequence ID" value="NZ_LHCI01000106.1"/>
</dbReference>
<dbReference type="PANTHER" id="PTHR33603:SF1">
    <property type="entry name" value="RIBOSOMAL RNA LARGE SUBUNIT METHYLTRANSFERASE H"/>
    <property type="match status" value="1"/>
</dbReference>
<dbReference type="SUPFAM" id="SSF75217">
    <property type="entry name" value="alpha/beta knot"/>
    <property type="match status" value="1"/>
</dbReference>
<keyword evidence="2 5" id="KW-0808">Transferase</keyword>
<evidence type="ECO:0000313" key="6">
    <source>
        <dbReference type="EMBL" id="KOX89657.1"/>
    </source>
</evidence>
<evidence type="ECO:0000256" key="4">
    <source>
        <dbReference type="ARBA" id="ARBA00038303"/>
    </source>
</evidence>
<comment type="catalytic activity">
    <reaction evidence="5">
        <text>pseudouridine(1915) in 23S rRNA + S-adenosyl-L-methionine = N(3)-methylpseudouridine(1915) in 23S rRNA + S-adenosyl-L-homocysteine + H(+)</text>
        <dbReference type="Rhea" id="RHEA:42752"/>
        <dbReference type="Rhea" id="RHEA-COMP:10221"/>
        <dbReference type="Rhea" id="RHEA-COMP:10222"/>
        <dbReference type="ChEBI" id="CHEBI:15378"/>
        <dbReference type="ChEBI" id="CHEBI:57856"/>
        <dbReference type="ChEBI" id="CHEBI:59789"/>
        <dbReference type="ChEBI" id="CHEBI:65314"/>
        <dbReference type="ChEBI" id="CHEBI:74486"/>
        <dbReference type="EC" id="2.1.1.177"/>
    </reaction>
</comment>